<dbReference type="Proteomes" id="UP000003688">
    <property type="component" value="Unassembled WGS sequence"/>
</dbReference>
<organism evidence="1 2">
    <name type="scientific">Pedosphaera parvula (strain Ellin514)</name>
    <dbReference type="NCBI Taxonomy" id="320771"/>
    <lineage>
        <taxon>Bacteria</taxon>
        <taxon>Pseudomonadati</taxon>
        <taxon>Verrucomicrobiota</taxon>
        <taxon>Pedosphaerae</taxon>
        <taxon>Pedosphaerales</taxon>
        <taxon>Pedosphaeraceae</taxon>
        <taxon>Pedosphaera</taxon>
    </lineage>
</organism>
<keyword evidence="2" id="KW-1185">Reference proteome</keyword>
<name>B9XDH0_PEDPL</name>
<accession>B9XDH0</accession>
<dbReference type="STRING" id="320771.Cflav_PD6391"/>
<dbReference type="AlphaFoldDB" id="B9XDH0"/>
<evidence type="ECO:0000313" key="1">
    <source>
        <dbReference type="EMBL" id="EEF62116.1"/>
    </source>
</evidence>
<comment type="caution">
    <text evidence="1">The sequence shown here is derived from an EMBL/GenBank/DDBJ whole genome shotgun (WGS) entry which is preliminary data.</text>
</comment>
<evidence type="ECO:0000313" key="2">
    <source>
        <dbReference type="Proteomes" id="UP000003688"/>
    </source>
</evidence>
<dbReference type="EMBL" id="ABOX02000006">
    <property type="protein sequence ID" value="EEF62116.1"/>
    <property type="molecule type" value="Genomic_DNA"/>
</dbReference>
<gene>
    <name evidence="1" type="ORF">Cflav_PD6391</name>
</gene>
<protein>
    <submittedName>
        <fullName evidence="1">Uncharacterized protein</fullName>
    </submittedName>
</protein>
<proteinExistence type="predicted"/>
<sequence>MGIFSDDTAEDISSLQHIAQASVNFYNSTHSKHSHAVEVDAVEVKGDFDHISTVGGRILREYFTSPTALHRVAVLLILSNAFPVFGLKRKGRPLLSLNERKAFLSQFTCLFVQAALSTMTLESEGQSYSLKWNGFPNDEFRDQFLTYLEWIDPAKVEIKANQEKVQKDHTKILAHLVLGAAMMLPYCVVQQLQPPPPDNQLSSHGKPPLLPGA</sequence>
<reference evidence="1 2" key="1">
    <citation type="journal article" date="2011" name="J. Bacteriol.">
        <title>Genome sequence of 'Pedosphaera parvula' Ellin514, an aerobic Verrucomicrobial isolate from pasture soil.</title>
        <authorList>
            <person name="Kant R."/>
            <person name="van Passel M.W."/>
            <person name="Sangwan P."/>
            <person name="Palva A."/>
            <person name="Lucas S."/>
            <person name="Copeland A."/>
            <person name="Lapidus A."/>
            <person name="Glavina Del Rio T."/>
            <person name="Dalin E."/>
            <person name="Tice H."/>
            <person name="Bruce D."/>
            <person name="Goodwin L."/>
            <person name="Pitluck S."/>
            <person name="Chertkov O."/>
            <person name="Larimer F.W."/>
            <person name="Land M.L."/>
            <person name="Hauser L."/>
            <person name="Brettin T.S."/>
            <person name="Detter J.C."/>
            <person name="Han S."/>
            <person name="de Vos W.M."/>
            <person name="Janssen P.H."/>
            <person name="Smidt H."/>
        </authorList>
    </citation>
    <scope>NUCLEOTIDE SEQUENCE [LARGE SCALE GENOMIC DNA]</scope>
    <source>
        <strain evidence="1 2">Ellin514</strain>
    </source>
</reference>
<dbReference type="RefSeq" id="WP_007413868.1">
    <property type="nucleotide sequence ID" value="NZ_ABOX02000006.1"/>
</dbReference>